<dbReference type="EMBL" id="JBHLHV010000002">
    <property type="protein sequence ID" value="MFB8893553.1"/>
    <property type="molecule type" value="Genomic_DNA"/>
</dbReference>
<dbReference type="InterPro" id="IPR001387">
    <property type="entry name" value="Cro/C1-type_HTH"/>
</dbReference>
<feature type="compositionally biased region" description="Basic and acidic residues" evidence="1">
    <location>
        <begin position="98"/>
        <end position="121"/>
    </location>
</feature>
<feature type="domain" description="HTH cro/C1-type" evidence="2">
    <location>
        <begin position="20"/>
        <end position="74"/>
    </location>
</feature>
<evidence type="ECO:0000259" key="2">
    <source>
        <dbReference type="PROSITE" id="PS50943"/>
    </source>
</evidence>
<sequence length="121" mass="12660">MPSGKTPEPGPLSRHVASLLATEIARRGLRQTDVAAQAGMSASQLSRVLAAKKVFTIDQLDAVCRAVGIPIAQVVVMPGGRSRRTRDGSPIPRIDVGPSRDTERAVAKAPHDDRGGDDGDG</sequence>
<dbReference type="Gene3D" id="1.10.260.40">
    <property type="entry name" value="lambda repressor-like DNA-binding domains"/>
    <property type="match status" value="1"/>
</dbReference>
<dbReference type="SMART" id="SM00530">
    <property type="entry name" value="HTH_XRE"/>
    <property type="match status" value="1"/>
</dbReference>
<dbReference type="Pfam" id="PF13560">
    <property type="entry name" value="HTH_31"/>
    <property type="match status" value="1"/>
</dbReference>
<organism evidence="3 4">
    <name type="scientific">Microbacterium plantarum</name>
    <dbReference type="NCBI Taxonomy" id="1816425"/>
    <lineage>
        <taxon>Bacteria</taxon>
        <taxon>Bacillati</taxon>
        <taxon>Actinomycetota</taxon>
        <taxon>Actinomycetes</taxon>
        <taxon>Micrococcales</taxon>
        <taxon>Microbacteriaceae</taxon>
        <taxon>Microbacterium</taxon>
    </lineage>
</organism>
<comment type="caution">
    <text evidence="3">The sequence shown here is derived from an EMBL/GenBank/DDBJ whole genome shotgun (WGS) entry which is preliminary data.</text>
</comment>
<keyword evidence="4" id="KW-1185">Reference proteome</keyword>
<dbReference type="SUPFAM" id="SSF47413">
    <property type="entry name" value="lambda repressor-like DNA-binding domains"/>
    <property type="match status" value="1"/>
</dbReference>
<dbReference type="InterPro" id="IPR010982">
    <property type="entry name" value="Lambda_DNA-bd_dom_sf"/>
</dbReference>
<dbReference type="Proteomes" id="UP001589643">
    <property type="component" value="Unassembled WGS sequence"/>
</dbReference>
<proteinExistence type="predicted"/>
<feature type="region of interest" description="Disordered" evidence="1">
    <location>
        <begin position="78"/>
        <end position="121"/>
    </location>
</feature>
<gene>
    <name evidence="3" type="ORF">AB7P39_11945</name>
</gene>
<evidence type="ECO:0000256" key="1">
    <source>
        <dbReference type="SAM" id="MobiDB-lite"/>
    </source>
</evidence>
<reference evidence="3 4" key="1">
    <citation type="submission" date="2024-08" db="EMBL/GenBank/DDBJ databases">
        <title>Heavy metals resistant antinobacteria isolated from wastewater.</title>
        <authorList>
            <person name="Roman Ponce B."/>
            <person name="Blanco Mercado M.A."/>
            <person name="Avila Aldana I.N."/>
            <person name="Morales Arrieta S."/>
        </authorList>
    </citation>
    <scope>NUCLEOTIDE SEQUENCE [LARGE SCALE GENOMIC DNA]</scope>
    <source>
        <strain evidence="4">sma-1</strain>
    </source>
</reference>
<evidence type="ECO:0000313" key="4">
    <source>
        <dbReference type="Proteomes" id="UP001589643"/>
    </source>
</evidence>
<dbReference type="CDD" id="cd00093">
    <property type="entry name" value="HTH_XRE"/>
    <property type="match status" value="1"/>
</dbReference>
<dbReference type="RefSeq" id="WP_112617107.1">
    <property type="nucleotide sequence ID" value="NZ_JBHLHV010000002.1"/>
</dbReference>
<accession>A0ABV5EUB0</accession>
<name>A0ABV5EUB0_9MICO</name>
<dbReference type="PROSITE" id="PS50943">
    <property type="entry name" value="HTH_CROC1"/>
    <property type="match status" value="1"/>
</dbReference>
<evidence type="ECO:0000313" key="3">
    <source>
        <dbReference type="EMBL" id="MFB8893553.1"/>
    </source>
</evidence>
<protein>
    <submittedName>
        <fullName evidence="3">Helix-turn-helix domain-containing protein</fullName>
    </submittedName>
</protein>